<dbReference type="Gene3D" id="3.10.20.90">
    <property type="entry name" value="Phosphatidylinositol 3-kinase Catalytic Subunit, Chain A, domain 1"/>
    <property type="match status" value="1"/>
</dbReference>
<evidence type="ECO:0000313" key="4">
    <source>
        <dbReference type="EMBL" id="GEM08395.1"/>
    </source>
</evidence>
<feature type="compositionally biased region" description="Low complexity" evidence="2">
    <location>
        <begin position="351"/>
        <end position="363"/>
    </location>
</feature>
<comment type="caution">
    <text evidence="4">The sequence shown here is derived from an EMBL/GenBank/DDBJ whole genome shotgun (WGS) entry which is preliminary data.</text>
</comment>
<dbReference type="EMBL" id="BJWK01000005">
    <property type="protein sequence ID" value="GEM08395.1"/>
    <property type="molecule type" value="Genomic_DNA"/>
</dbReference>
<dbReference type="InterPro" id="IPR000270">
    <property type="entry name" value="PB1_dom"/>
</dbReference>
<dbReference type="PROSITE" id="PS51745">
    <property type="entry name" value="PB1"/>
    <property type="match status" value="1"/>
</dbReference>
<dbReference type="OrthoDB" id="1594986at2759"/>
<reference evidence="4 5" key="1">
    <citation type="submission" date="2019-07" db="EMBL/GenBank/DDBJ databases">
        <title>Rhodotorula toruloides NBRC10032 genome sequencing.</title>
        <authorList>
            <person name="Shida Y."/>
            <person name="Takaku H."/>
            <person name="Ogasawara W."/>
            <person name="Mori K."/>
        </authorList>
    </citation>
    <scope>NUCLEOTIDE SEQUENCE [LARGE SCALE GENOMIC DNA]</scope>
    <source>
        <strain evidence="4 5">NBRC10032</strain>
    </source>
</reference>
<feature type="coiled-coil region" evidence="1">
    <location>
        <begin position="296"/>
        <end position="334"/>
    </location>
</feature>
<proteinExistence type="predicted"/>
<gene>
    <name evidence="4" type="ORF">Rt10032_c05g2412</name>
</gene>
<accession>A0A511KEJ6</accession>
<evidence type="ECO:0000256" key="1">
    <source>
        <dbReference type="SAM" id="Coils"/>
    </source>
</evidence>
<feature type="compositionally biased region" description="Low complexity" evidence="2">
    <location>
        <begin position="478"/>
        <end position="495"/>
    </location>
</feature>
<feature type="compositionally biased region" description="Low complexity" evidence="2">
    <location>
        <begin position="183"/>
        <end position="193"/>
    </location>
</feature>
<dbReference type="Pfam" id="PF00564">
    <property type="entry name" value="PB1"/>
    <property type="match status" value="1"/>
</dbReference>
<dbReference type="AlphaFoldDB" id="A0A511KEJ6"/>
<protein>
    <submittedName>
        <fullName evidence="4">Phox/Bem1p domain containing protein</fullName>
    </submittedName>
</protein>
<sequence length="551" mass="58260">MSTLTFKISSHSASGPATLRRLTLTSPPDFITLENAVRQRFGVAGPEVALCYLDDEGDWIALSSQEELQELLQSLDGNSRTVRLQLTAPSTPVEQVPTPASAAHTSQQPSGGEGEYASADEWLDVGTPGDASFKSPEVDEPTPVGTPTLLFDVEDPAEASLAAPETASLADETRALIEAEFPRPASPASAAADDPADEPIPSTPAANDPRPAFTTLPASLSGLLTGLPSHANSFTTHLSALLTSPDSALGRLSALLQDPTATLPSASDLASLDLRDLSASLAAVRQDVTRAIREVVDGVRREAEGARHEFDELKRDFEREKRRFEEDVRRAMEQARAAQGVAPATSDSGVSAAPATTSTATSTDPLLDAESSAARAARRAIRQAKKQQRAARRFEKAQRKLARRARREREAELLARAQDDLLKASSESLGDESAGGEGVEMRSMPGGMPASFAAPSAPVQQPFASTSAYNPAYPPTSPASSSSSTSSTSTSTATSSDDDKPILLTKFLLAAAELGFDVNEHATRIALTDVWCESNGRGLSRMVERACDELL</sequence>
<feature type="region of interest" description="Disordered" evidence="2">
    <location>
        <begin position="183"/>
        <end position="213"/>
    </location>
</feature>
<dbReference type="SUPFAM" id="SSF54277">
    <property type="entry name" value="CAD &amp; PB1 domains"/>
    <property type="match status" value="1"/>
</dbReference>
<name>A0A511KEJ6_RHOTO</name>
<dbReference type="Proteomes" id="UP000321518">
    <property type="component" value="Unassembled WGS sequence"/>
</dbReference>
<dbReference type="InterPro" id="IPR053793">
    <property type="entry name" value="PB1-like"/>
</dbReference>
<feature type="compositionally biased region" description="Basic residues" evidence="2">
    <location>
        <begin position="376"/>
        <end position="391"/>
    </location>
</feature>
<keyword evidence="1" id="KW-0175">Coiled coil</keyword>
<feature type="domain" description="PB1" evidence="3">
    <location>
        <begin position="3"/>
        <end position="89"/>
    </location>
</feature>
<evidence type="ECO:0000259" key="3">
    <source>
        <dbReference type="PROSITE" id="PS51745"/>
    </source>
</evidence>
<organism evidence="4 5">
    <name type="scientific">Rhodotorula toruloides</name>
    <name type="common">Yeast</name>
    <name type="synonym">Rhodosporidium toruloides</name>
    <dbReference type="NCBI Taxonomy" id="5286"/>
    <lineage>
        <taxon>Eukaryota</taxon>
        <taxon>Fungi</taxon>
        <taxon>Dikarya</taxon>
        <taxon>Basidiomycota</taxon>
        <taxon>Pucciniomycotina</taxon>
        <taxon>Microbotryomycetes</taxon>
        <taxon>Sporidiobolales</taxon>
        <taxon>Sporidiobolaceae</taxon>
        <taxon>Rhodotorula</taxon>
    </lineage>
</organism>
<dbReference type="SMART" id="SM00666">
    <property type="entry name" value="PB1"/>
    <property type="match status" value="1"/>
</dbReference>
<feature type="region of interest" description="Disordered" evidence="2">
    <location>
        <begin position="424"/>
        <end position="497"/>
    </location>
</feature>
<feature type="region of interest" description="Disordered" evidence="2">
    <location>
        <begin position="336"/>
        <end position="403"/>
    </location>
</feature>
<evidence type="ECO:0000313" key="5">
    <source>
        <dbReference type="Proteomes" id="UP000321518"/>
    </source>
</evidence>
<dbReference type="CDD" id="cd05992">
    <property type="entry name" value="PB1"/>
    <property type="match status" value="1"/>
</dbReference>
<evidence type="ECO:0000256" key="2">
    <source>
        <dbReference type="SAM" id="MobiDB-lite"/>
    </source>
</evidence>
<feature type="region of interest" description="Disordered" evidence="2">
    <location>
        <begin position="90"/>
        <end position="150"/>
    </location>
</feature>